<evidence type="ECO:0000256" key="3">
    <source>
        <dbReference type="ARBA" id="ARBA00022801"/>
    </source>
</evidence>
<name>A0A327WB98_9BACT</name>
<organism evidence="9 10">
    <name type="scientific">Chitinophaga dinghuensis</name>
    <dbReference type="NCBI Taxonomy" id="1539050"/>
    <lineage>
        <taxon>Bacteria</taxon>
        <taxon>Pseudomonadati</taxon>
        <taxon>Bacteroidota</taxon>
        <taxon>Chitinophagia</taxon>
        <taxon>Chitinophagales</taxon>
        <taxon>Chitinophagaceae</taxon>
        <taxon>Chitinophaga</taxon>
    </lineage>
</organism>
<keyword evidence="4" id="KW-0720">Serine protease</keyword>
<dbReference type="Proteomes" id="UP000249819">
    <property type="component" value="Unassembled WGS sequence"/>
</dbReference>
<evidence type="ECO:0000313" key="9">
    <source>
        <dbReference type="EMBL" id="RAJ87795.1"/>
    </source>
</evidence>
<dbReference type="PRINTS" id="PR00862">
    <property type="entry name" value="PROLIGOPTASE"/>
</dbReference>
<evidence type="ECO:0000256" key="4">
    <source>
        <dbReference type="ARBA" id="ARBA00022825"/>
    </source>
</evidence>
<dbReference type="PANTHER" id="PTHR11757">
    <property type="entry name" value="PROTEASE FAMILY S9A OLIGOPEPTIDASE"/>
    <property type="match status" value="1"/>
</dbReference>
<dbReference type="GO" id="GO:0006508">
    <property type="term" value="P:proteolysis"/>
    <property type="evidence" value="ECO:0007669"/>
    <property type="project" value="UniProtKB-KW"/>
</dbReference>
<evidence type="ECO:0000259" key="8">
    <source>
        <dbReference type="Pfam" id="PF02897"/>
    </source>
</evidence>
<feature type="domain" description="Peptidase S9A N-terminal" evidence="8">
    <location>
        <begin position="15"/>
        <end position="405"/>
    </location>
</feature>
<keyword evidence="3" id="KW-0378">Hydrolase</keyword>
<comment type="similarity">
    <text evidence="1">Belongs to the peptidase S9A family.</text>
</comment>
<comment type="caution">
    <text evidence="9">The sequence shown here is derived from an EMBL/GenBank/DDBJ whole genome shotgun (WGS) entry which is preliminary data.</text>
</comment>
<dbReference type="InterPro" id="IPR002470">
    <property type="entry name" value="Peptidase_S9A"/>
</dbReference>
<gene>
    <name evidence="9" type="ORF">CLV59_101556</name>
</gene>
<dbReference type="InterPro" id="IPR001375">
    <property type="entry name" value="Peptidase_S9_cat"/>
</dbReference>
<sequence>MENITPPSAEKIAKELSIHGHTRQDDYYWLNDRENQQVIDYLNAENTYLEAVLAPQKELREQLFHEMKGRIKETDMGVPYLKNGYYYYTRYEEGREYPIYCRKKDHLDNPEEIILDVNILAEGHSYCQVSGLTISPDAQLLAYGIDTVSRRKYTLRIKNLSTGELLPDSITDTTPSYTWAADNLTLFYTRKDPVTLRADRVMRHLLGSEAETDTEVYVEADETFDVGVHKTKSGKYILITSESTLTSEIRYIPSNTPAAEFTVFQPRTREMLYHVDHRDDKFYVLTNWDALNFKLMECPLDQTSREHWQELIPHRSDVLLEELSLFQDYMALGERKNGLTQIRVIHFKTGREQYIQFSEAAYSAYISNNPEMDSHLLRYGYVSMITPGSVYDYNMQTEESVLKRQQEVLGGYDQSQYVSERLMAVATDGTTVPVSIVYRKGFTRDGSRPLLLYAYGSYGHSMDVYFSSATLSLLDRGFAYAIAHIRGGQEMGRQWYEDGKMFKKKNTFTDFIDCADFLVKEKYTSAAHLYAMGGSAGGLLMGAVINMRPELWNGVVAQVPFVDVVTTMLDESIPLTTGEFDEWGNPKNKDAYDYMLSYSPYDNVRSTDYPNLLVTTGLHDSQVQYWEPAKWVAKLRELKTDRHLLLLHTNMETGHGGASGRFEMLKDKALEFAFLLKLEGY</sequence>
<evidence type="ECO:0000256" key="5">
    <source>
        <dbReference type="ARBA" id="ARBA00060121"/>
    </source>
</evidence>
<dbReference type="FunFam" id="3.40.50.1820:FF:000005">
    <property type="entry name" value="Prolyl endopeptidase"/>
    <property type="match status" value="1"/>
</dbReference>
<protein>
    <recommendedName>
        <fullName evidence="6">Proline-specific endopeptidase</fullName>
    </recommendedName>
</protein>
<dbReference type="SUPFAM" id="SSF53474">
    <property type="entry name" value="alpha/beta-Hydrolases"/>
    <property type="match status" value="1"/>
</dbReference>
<dbReference type="PANTHER" id="PTHR11757:SF19">
    <property type="entry name" value="PROLYL ENDOPEPTIDASE-LIKE"/>
    <property type="match status" value="1"/>
</dbReference>
<feature type="domain" description="Peptidase S9 prolyl oligopeptidase catalytic" evidence="7">
    <location>
        <begin position="466"/>
        <end position="677"/>
    </location>
</feature>
<comment type="function">
    <text evidence="5">Cleaves peptide bonds on the C-terminal side of prolyl residues within peptides that are up to approximately 30 amino acids long. Has an absolute requirement for an X-Pro bond in the trans configuration immediately preceding the Pro-Y scissible bond.</text>
</comment>
<proteinExistence type="inferred from homology"/>
<accession>A0A327WB98</accession>
<evidence type="ECO:0000313" key="10">
    <source>
        <dbReference type="Proteomes" id="UP000249819"/>
    </source>
</evidence>
<dbReference type="AlphaFoldDB" id="A0A327WB98"/>
<evidence type="ECO:0000256" key="1">
    <source>
        <dbReference type="ARBA" id="ARBA00005228"/>
    </source>
</evidence>
<dbReference type="Pfam" id="PF00326">
    <property type="entry name" value="Peptidase_S9"/>
    <property type="match status" value="1"/>
</dbReference>
<evidence type="ECO:0000259" key="7">
    <source>
        <dbReference type="Pfam" id="PF00326"/>
    </source>
</evidence>
<dbReference type="RefSeq" id="WP_245950748.1">
    <property type="nucleotide sequence ID" value="NZ_QLMA01000001.1"/>
</dbReference>
<keyword evidence="10" id="KW-1185">Reference proteome</keyword>
<keyword evidence="2" id="KW-0645">Protease</keyword>
<dbReference type="SUPFAM" id="SSF50993">
    <property type="entry name" value="Peptidase/esterase 'gauge' domain"/>
    <property type="match status" value="1"/>
</dbReference>
<evidence type="ECO:0000256" key="6">
    <source>
        <dbReference type="ARBA" id="ARBA00081187"/>
    </source>
</evidence>
<reference evidence="9 10" key="1">
    <citation type="submission" date="2018-06" db="EMBL/GenBank/DDBJ databases">
        <title>Genomic Encyclopedia of Archaeal and Bacterial Type Strains, Phase II (KMG-II): from individual species to whole genera.</title>
        <authorList>
            <person name="Goeker M."/>
        </authorList>
    </citation>
    <scope>NUCLEOTIDE SEQUENCE [LARGE SCALE GENOMIC DNA]</scope>
    <source>
        <strain evidence="9 10">DSM 29821</strain>
    </source>
</reference>
<dbReference type="EMBL" id="QLMA01000001">
    <property type="protein sequence ID" value="RAJ87795.1"/>
    <property type="molecule type" value="Genomic_DNA"/>
</dbReference>
<dbReference type="GO" id="GO:0004252">
    <property type="term" value="F:serine-type endopeptidase activity"/>
    <property type="evidence" value="ECO:0007669"/>
    <property type="project" value="InterPro"/>
</dbReference>
<dbReference type="InterPro" id="IPR029058">
    <property type="entry name" value="AB_hydrolase_fold"/>
</dbReference>
<dbReference type="Gene3D" id="3.40.50.1820">
    <property type="entry name" value="alpha/beta hydrolase"/>
    <property type="match status" value="1"/>
</dbReference>
<dbReference type="Pfam" id="PF02897">
    <property type="entry name" value="Peptidase_S9_N"/>
    <property type="match status" value="1"/>
</dbReference>
<dbReference type="Gene3D" id="2.130.10.120">
    <property type="entry name" value="Prolyl oligopeptidase, N-terminal domain"/>
    <property type="match status" value="1"/>
</dbReference>
<dbReference type="InterPro" id="IPR051543">
    <property type="entry name" value="Serine_Peptidase_S9A"/>
</dbReference>
<evidence type="ECO:0000256" key="2">
    <source>
        <dbReference type="ARBA" id="ARBA00022670"/>
    </source>
</evidence>
<dbReference type="InterPro" id="IPR023302">
    <property type="entry name" value="Pept_S9A_N"/>
</dbReference>